<protein>
    <recommendedName>
        <fullName evidence="4">DUF1566 domain-containing protein</fullName>
    </recommendedName>
</protein>
<evidence type="ECO:0000313" key="2">
    <source>
        <dbReference type="EMBL" id="TWI63140.1"/>
    </source>
</evidence>
<gene>
    <name evidence="2" type="ORF">LZ24_03304</name>
</gene>
<dbReference type="Proteomes" id="UP000318307">
    <property type="component" value="Unassembled WGS sequence"/>
</dbReference>
<organism evidence="2 3">
    <name type="scientific">Desulfobotulus alkaliphilus</name>
    <dbReference type="NCBI Taxonomy" id="622671"/>
    <lineage>
        <taxon>Bacteria</taxon>
        <taxon>Pseudomonadati</taxon>
        <taxon>Thermodesulfobacteriota</taxon>
        <taxon>Desulfobacteria</taxon>
        <taxon>Desulfobacterales</taxon>
        <taxon>Desulfobacteraceae</taxon>
        <taxon>Desulfobotulus</taxon>
    </lineage>
</organism>
<accession>A0A562R3Y3</accession>
<keyword evidence="1" id="KW-0472">Membrane</keyword>
<keyword evidence="3" id="KW-1185">Reference proteome</keyword>
<reference evidence="2 3" key="1">
    <citation type="submission" date="2019-07" db="EMBL/GenBank/DDBJ databases">
        <title>Genome sequencing of 100 strains of the haloalkaliphilic chemolithoautotrophic sulfur-oxidizing bacterium Thioalkalivibrio.</title>
        <authorList>
            <person name="Muyzer G."/>
        </authorList>
    </citation>
    <scope>NUCLEOTIDE SEQUENCE [LARGE SCALE GENOMIC DNA]</scope>
    <source>
        <strain evidence="2 3">ASO4-4</strain>
    </source>
</reference>
<dbReference type="EMBL" id="VLLC01000053">
    <property type="protein sequence ID" value="TWI63140.1"/>
    <property type="molecule type" value="Genomic_DNA"/>
</dbReference>
<feature type="transmembrane region" description="Helical" evidence="1">
    <location>
        <begin position="31"/>
        <end position="62"/>
    </location>
</feature>
<sequence>MHKGQNDQNCAAATVNYERKVLLMDYIETTLVLTLAIVIFLALLPLIWVASAAVLFCFCVCYKSMMEKRDLFFENKRKTGALGALADEWPVFHNNPFLAYSMVKYKEMKPYQNAINCASNLNLSQGFSGHSAWRLPYANEMKRIVNSIDYDSKSKLGYVWLMDKSEDMPEKAVCYDCVSETVRLEEPTLENNTILIRKTMDGSIEVHNGKNLYWHRLLP</sequence>
<evidence type="ECO:0008006" key="4">
    <source>
        <dbReference type="Google" id="ProtNLM"/>
    </source>
</evidence>
<dbReference type="AlphaFoldDB" id="A0A562R3Y3"/>
<keyword evidence="1" id="KW-1133">Transmembrane helix</keyword>
<keyword evidence="1" id="KW-0812">Transmembrane</keyword>
<comment type="caution">
    <text evidence="2">The sequence shown here is derived from an EMBL/GenBank/DDBJ whole genome shotgun (WGS) entry which is preliminary data.</text>
</comment>
<evidence type="ECO:0000256" key="1">
    <source>
        <dbReference type="SAM" id="Phobius"/>
    </source>
</evidence>
<name>A0A562R3Y3_9BACT</name>
<evidence type="ECO:0000313" key="3">
    <source>
        <dbReference type="Proteomes" id="UP000318307"/>
    </source>
</evidence>
<proteinExistence type="predicted"/>